<feature type="region of interest" description="Disordered" evidence="8">
    <location>
        <begin position="81"/>
        <end position="121"/>
    </location>
</feature>
<evidence type="ECO:0000256" key="7">
    <source>
        <dbReference type="ARBA" id="ARBA00049495"/>
    </source>
</evidence>
<dbReference type="SUPFAM" id="SSF52096">
    <property type="entry name" value="ClpP/crotonase"/>
    <property type="match status" value="1"/>
</dbReference>
<evidence type="ECO:0000259" key="9">
    <source>
        <dbReference type="PROSITE" id="PS50980"/>
    </source>
</evidence>
<organism evidence="13">
    <name type="scientific">Chrysotila carterae</name>
    <name type="common">Marine alga</name>
    <name type="synonym">Syracosphaera carterae</name>
    <dbReference type="NCBI Taxonomy" id="13221"/>
    <lineage>
        <taxon>Eukaryota</taxon>
        <taxon>Haptista</taxon>
        <taxon>Haptophyta</taxon>
        <taxon>Prymnesiophyceae</taxon>
        <taxon>Isochrysidales</taxon>
        <taxon>Isochrysidaceae</taxon>
        <taxon>Chrysotila</taxon>
    </lineage>
</organism>
<dbReference type="PROSITE" id="PS50980">
    <property type="entry name" value="COA_CT_NTER"/>
    <property type="match status" value="1"/>
</dbReference>
<accession>A0A6S9XQM8</accession>
<dbReference type="InterPro" id="IPR011762">
    <property type="entry name" value="COA_CT_N"/>
</dbReference>
<gene>
    <name evidence="10" type="ORF">PCAR00345_LOCUS21970</name>
    <name evidence="11" type="ORF">PCAR00345_LOCUS21971</name>
    <name evidence="12" type="ORF">PCAR00345_LOCUS21972</name>
    <name evidence="13" type="ORF">PCAR00345_LOCUS21975</name>
</gene>
<evidence type="ECO:0000313" key="10">
    <source>
        <dbReference type="EMBL" id="CAE0769358.1"/>
    </source>
</evidence>
<comment type="catalytic activity">
    <reaction evidence="7">
        <text>propanoyl-CoA + hydrogencarbonate + ATP = (S)-methylmalonyl-CoA + ADP + phosphate + H(+)</text>
        <dbReference type="Rhea" id="RHEA:23720"/>
        <dbReference type="ChEBI" id="CHEBI:15378"/>
        <dbReference type="ChEBI" id="CHEBI:17544"/>
        <dbReference type="ChEBI" id="CHEBI:30616"/>
        <dbReference type="ChEBI" id="CHEBI:43474"/>
        <dbReference type="ChEBI" id="CHEBI:57327"/>
        <dbReference type="ChEBI" id="CHEBI:57392"/>
        <dbReference type="ChEBI" id="CHEBI:456216"/>
        <dbReference type="EC" id="6.4.1.3"/>
    </reaction>
    <physiologicalReaction direction="left-to-right" evidence="7">
        <dbReference type="Rhea" id="RHEA:23721"/>
    </physiologicalReaction>
</comment>
<dbReference type="PANTHER" id="PTHR43842:SF2">
    <property type="entry name" value="PROPIONYL-COA CARBOXYLASE BETA CHAIN, MITOCHONDRIAL"/>
    <property type="match status" value="1"/>
</dbReference>
<comment type="catalytic activity">
    <reaction evidence="6">
        <text>butanoyl-CoA + hydrogencarbonate + ATP = (2S)-ethylmalonyl-CoA + ADP + phosphate + H(+)</text>
        <dbReference type="Rhea" id="RHEA:59520"/>
        <dbReference type="ChEBI" id="CHEBI:15378"/>
        <dbReference type="ChEBI" id="CHEBI:17544"/>
        <dbReference type="ChEBI" id="CHEBI:30616"/>
        <dbReference type="ChEBI" id="CHEBI:43474"/>
        <dbReference type="ChEBI" id="CHEBI:57371"/>
        <dbReference type="ChEBI" id="CHEBI:60909"/>
        <dbReference type="ChEBI" id="CHEBI:456216"/>
    </reaction>
    <physiologicalReaction direction="left-to-right" evidence="6">
        <dbReference type="Rhea" id="RHEA:59521"/>
    </physiologicalReaction>
</comment>
<sequence length="141" mass="15428">MGPCAGGAVYSPAMTDFTMMVENSSYMFVTGPEVVKTVTNEEVTSEVLGGARTHTRTSGVAHLSALNDLEALMKMRSLVSFLPSSNREPPPTRHTEDPRNRADEALETMVPQDPNVPYDMGERDPLRTACAHLLTRILCMT</sequence>
<proteinExistence type="predicted"/>
<dbReference type="PANTHER" id="PTHR43842">
    <property type="entry name" value="PROPIONYL-COA CARBOXYLASE BETA CHAIN"/>
    <property type="match status" value="1"/>
</dbReference>
<dbReference type="Gene3D" id="3.90.226.10">
    <property type="entry name" value="2-enoyl-CoA Hydratase, Chain A, domain 1"/>
    <property type="match status" value="1"/>
</dbReference>
<dbReference type="EMBL" id="HBIZ01034492">
    <property type="protein sequence ID" value="CAE0769358.1"/>
    <property type="molecule type" value="Transcribed_RNA"/>
</dbReference>
<evidence type="ECO:0000256" key="4">
    <source>
        <dbReference type="ARBA" id="ARBA00041138"/>
    </source>
</evidence>
<dbReference type="InterPro" id="IPR029045">
    <property type="entry name" value="ClpP/crotonase-like_dom_sf"/>
</dbReference>
<evidence type="ECO:0000256" key="1">
    <source>
        <dbReference type="ARBA" id="ARBA00005060"/>
    </source>
</evidence>
<name>A0A6S9XQM8_CHRCT</name>
<comment type="pathway">
    <text evidence="1">Metabolic intermediate metabolism; propanoyl-CoA degradation; succinyl-CoA from propanoyl-CoA: step 1/3.</text>
</comment>
<evidence type="ECO:0000313" key="13">
    <source>
        <dbReference type="EMBL" id="CAE0769363.1"/>
    </source>
</evidence>
<dbReference type="EMBL" id="HBIZ01034495">
    <property type="protein sequence ID" value="CAE0769360.1"/>
    <property type="molecule type" value="Transcribed_RNA"/>
</dbReference>
<evidence type="ECO:0000256" key="5">
    <source>
        <dbReference type="ARBA" id="ARBA00042797"/>
    </source>
</evidence>
<dbReference type="EMBL" id="HBIZ01034498">
    <property type="protein sequence ID" value="CAE0769363.1"/>
    <property type="molecule type" value="Transcribed_RNA"/>
</dbReference>
<dbReference type="InterPro" id="IPR051047">
    <property type="entry name" value="AccD/PCCB"/>
</dbReference>
<evidence type="ECO:0000256" key="8">
    <source>
        <dbReference type="SAM" id="MobiDB-lite"/>
    </source>
</evidence>
<evidence type="ECO:0000313" key="11">
    <source>
        <dbReference type="EMBL" id="CAE0769359.1"/>
    </source>
</evidence>
<dbReference type="Pfam" id="PF01039">
    <property type="entry name" value="Carboxyl_trans"/>
    <property type="match status" value="1"/>
</dbReference>
<evidence type="ECO:0000256" key="2">
    <source>
        <dbReference type="ARBA" id="ARBA00013050"/>
    </source>
</evidence>
<evidence type="ECO:0000313" key="12">
    <source>
        <dbReference type="EMBL" id="CAE0769360.1"/>
    </source>
</evidence>
<reference evidence="13" key="1">
    <citation type="submission" date="2021-01" db="EMBL/GenBank/DDBJ databases">
        <authorList>
            <person name="Corre E."/>
            <person name="Pelletier E."/>
            <person name="Niang G."/>
            <person name="Scheremetjew M."/>
            <person name="Finn R."/>
            <person name="Kale V."/>
            <person name="Holt S."/>
            <person name="Cochrane G."/>
            <person name="Meng A."/>
            <person name="Brown T."/>
            <person name="Cohen L."/>
        </authorList>
    </citation>
    <scope>NUCLEOTIDE SEQUENCE</scope>
    <source>
        <strain evidence="13">CCMP645</strain>
    </source>
</reference>
<dbReference type="InterPro" id="IPR034733">
    <property type="entry name" value="AcCoA_carboxyl_beta"/>
</dbReference>
<dbReference type="GO" id="GO:0004658">
    <property type="term" value="F:propionyl-CoA carboxylase activity"/>
    <property type="evidence" value="ECO:0007669"/>
    <property type="project" value="UniProtKB-EC"/>
</dbReference>
<evidence type="ECO:0000256" key="3">
    <source>
        <dbReference type="ARBA" id="ARBA00038567"/>
    </source>
</evidence>
<protein>
    <recommendedName>
        <fullName evidence="4">Propionyl-CoA carboxylase beta chain, mitochondrial</fullName>
        <ecNumber evidence="2">6.4.1.3</ecNumber>
    </recommendedName>
    <alternativeName>
        <fullName evidence="5">Propanoyl-CoA:carbon dioxide ligase subunit beta</fullName>
    </alternativeName>
</protein>
<dbReference type="EC" id="6.4.1.3" evidence="2"/>
<feature type="domain" description="CoA carboxyltransferase N-terminal" evidence="9">
    <location>
        <begin position="1"/>
        <end position="94"/>
    </location>
</feature>
<evidence type="ECO:0000256" key="6">
    <source>
        <dbReference type="ARBA" id="ARBA00048208"/>
    </source>
</evidence>
<feature type="compositionally biased region" description="Basic and acidic residues" evidence="8">
    <location>
        <begin position="90"/>
        <end position="104"/>
    </location>
</feature>
<dbReference type="EMBL" id="HBIZ01034494">
    <property type="protein sequence ID" value="CAE0769359.1"/>
    <property type="molecule type" value="Transcribed_RNA"/>
</dbReference>
<dbReference type="AlphaFoldDB" id="A0A6S9XQM8"/>
<comment type="subunit">
    <text evidence="3">The holoenzyme is a dodecamer composed of 6 PCCA/alpha subunits and 6 PCCB/beta subunits.</text>
</comment>